<evidence type="ECO:0000256" key="10">
    <source>
        <dbReference type="ARBA" id="ARBA00022801"/>
    </source>
</evidence>
<dbReference type="Pfam" id="PF00075">
    <property type="entry name" value="RNase_H"/>
    <property type="match status" value="1"/>
</dbReference>
<feature type="domain" description="RNase H type-1" evidence="12">
    <location>
        <begin position="66"/>
        <end position="204"/>
    </location>
</feature>
<evidence type="ECO:0000256" key="1">
    <source>
        <dbReference type="ARBA" id="ARBA00000077"/>
    </source>
</evidence>
<dbReference type="CDD" id="cd09277">
    <property type="entry name" value="RNase_HI_bacteria_like"/>
    <property type="match status" value="1"/>
</dbReference>
<dbReference type="InterPro" id="IPR012337">
    <property type="entry name" value="RNaseH-like_sf"/>
</dbReference>
<keyword evidence="11" id="KW-0460">Magnesium</keyword>
<dbReference type="EC" id="3.1.26.4" evidence="5"/>
<keyword evidence="7" id="KW-0540">Nuclease</keyword>
<dbReference type="InterPro" id="IPR050092">
    <property type="entry name" value="RNase_H"/>
</dbReference>
<evidence type="ECO:0000256" key="2">
    <source>
        <dbReference type="ARBA" id="ARBA00001946"/>
    </source>
</evidence>
<dbReference type="InterPro" id="IPR037056">
    <property type="entry name" value="RNase_H1_N_sf"/>
</dbReference>
<evidence type="ECO:0000256" key="8">
    <source>
        <dbReference type="ARBA" id="ARBA00022723"/>
    </source>
</evidence>
<keyword evidence="9" id="KW-0255">Endonuclease</keyword>
<keyword evidence="10" id="KW-0378">Hydrolase</keyword>
<dbReference type="RefSeq" id="WP_091363671.1">
    <property type="nucleotide sequence ID" value="NZ_FMXA01000006.1"/>
</dbReference>
<evidence type="ECO:0000259" key="12">
    <source>
        <dbReference type="PROSITE" id="PS50879"/>
    </source>
</evidence>
<dbReference type="PANTHER" id="PTHR10642">
    <property type="entry name" value="RIBONUCLEASE H1"/>
    <property type="match status" value="1"/>
</dbReference>
<dbReference type="InterPro" id="IPR002156">
    <property type="entry name" value="RNaseH_domain"/>
</dbReference>
<protein>
    <recommendedName>
        <fullName evidence="6">Ribonuclease H</fullName>
        <ecNumber evidence="5">3.1.26.4</ecNumber>
    </recommendedName>
</protein>
<keyword evidence="14" id="KW-1185">Reference proteome</keyword>
<dbReference type="GO" id="GO:0043137">
    <property type="term" value="P:DNA replication, removal of RNA primer"/>
    <property type="evidence" value="ECO:0007669"/>
    <property type="project" value="TreeGrafter"/>
</dbReference>
<dbReference type="GeneID" id="87755621"/>
<evidence type="ECO:0000256" key="11">
    <source>
        <dbReference type="ARBA" id="ARBA00022842"/>
    </source>
</evidence>
<accession>A0A1G5VDS8</accession>
<evidence type="ECO:0000256" key="3">
    <source>
        <dbReference type="ARBA" id="ARBA00004065"/>
    </source>
</evidence>
<dbReference type="SUPFAM" id="SSF55658">
    <property type="entry name" value="L9 N-domain-like"/>
    <property type="match status" value="1"/>
</dbReference>
<dbReference type="InterPro" id="IPR011320">
    <property type="entry name" value="RNase_H1_N"/>
</dbReference>
<dbReference type="GO" id="GO:0003676">
    <property type="term" value="F:nucleic acid binding"/>
    <property type="evidence" value="ECO:0007669"/>
    <property type="project" value="InterPro"/>
</dbReference>
<comment type="cofactor">
    <cofactor evidence="2">
        <name>Mg(2+)</name>
        <dbReference type="ChEBI" id="CHEBI:18420"/>
    </cofactor>
</comment>
<comment type="similarity">
    <text evidence="4">Belongs to the RNase H family.</text>
</comment>
<dbReference type="PROSITE" id="PS50879">
    <property type="entry name" value="RNASE_H_1"/>
    <property type="match status" value="1"/>
</dbReference>
<evidence type="ECO:0000313" key="14">
    <source>
        <dbReference type="Proteomes" id="UP000199689"/>
    </source>
</evidence>
<dbReference type="InterPro" id="IPR036397">
    <property type="entry name" value="RNaseH_sf"/>
</dbReference>
<dbReference type="Proteomes" id="UP000199689">
    <property type="component" value="Unassembled WGS sequence"/>
</dbReference>
<evidence type="ECO:0000256" key="6">
    <source>
        <dbReference type="ARBA" id="ARBA00017721"/>
    </source>
</evidence>
<evidence type="ECO:0000256" key="7">
    <source>
        <dbReference type="ARBA" id="ARBA00022722"/>
    </source>
</evidence>
<dbReference type="PANTHER" id="PTHR10642:SF26">
    <property type="entry name" value="RIBONUCLEASE H1"/>
    <property type="match status" value="1"/>
</dbReference>
<dbReference type="InterPro" id="IPR009027">
    <property type="entry name" value="Ribosomal_bL9/RNase_H1_N"/>
</dbReference>
<evidence type="ECO:0000256" key="4">
    <source>
        <dbReference type="ARBA" id="ARBA00005300"/>
    </source>
</evidence>
<dbReference type="EMBL" id="FMXA01000006">
    <property type="protein sequence ID" value="SDA44081.1"/>
    <property type="molecule type" value="Genomic_DNA"/>
</dbReference>
<dbReference type="AlphaFoldDB" id="A0A1G5VDS8"/>
<evidence type="ECO:0000256" key="5">
    <source>
        <dbReference type="ARBA" id="ARBA00012180"/>
    </source>
</evidence>
<dbReference type="OrthoDB" id="9811552at2"/>
<comment type="catalytic activity">
    <reaction evidence="1">
        <text>Endonucleolytic cleavage to 5'-phosphomonoester.</text>
        <dbReference type="EC" id="3.1.26.4"/>
    </reaction>
</comment>
<dbReference type="Gene3D" id="3.30.420.10">
    <property type="entry name" value="Ribonuclease H-like superfamily/Ribonuclease H"/>
    <property type="match status" value="1"/>
</dbReference>
<evidence type="ECO:0000256" key="9">
    <source>
        <dbReference type="ARBA" id="ARBA00022759"/>
    </source>
</evidence>
<organism evidence="13 14">
    <name type="scientific">Allisonella histaminiformans</name>
    <dbReference type="NCBI Taxonomy" id="209880"/>
    <lineage>
        <taxon>Bacteria</taxon>
        <taxon>Bacillati</taxon>
        <taxon>Bacillota</taxon>
        <taxon>Negativicutes</taxon>
        <taxon>Veillonellales</taxon>
        <taxon>Veillonellaceae</taxon>
        <taxon>Allisonella</taxon>
    </lineage>
</organism>
<dbReference type="Gene3D" id="3.40.970.10">
    <property type="entry name" value="Ribonuclease H1, N-terminal domain"/>
    <property type="match status" value="1"/>
</dbReference>
<evidence type="ECO:0000313" key="13">
    <source>
        <dbReference type="EMBL" id="SDA44081.1"/>
    </source>
</evidence>
<keyword evidence="8" id="KW-0479">Metal-binding</keyword>
<dbReference type="FunFam" id="3.40.970.10:FF:000002">
    <property type="entry name" value="Ribonuclease H"/>
    <property type="match status" value="1"/>
</dbReference>
<dbReference type="SUPFAM" id="SSF53098">
    <property type="entry name" value="Ribonuclease H-like"/>
    <property type="match status" value="1"/>
</dbReference>
<dbReference type="Pfam" id="PF01693">
    <property type="entry name" value="Cauli_VI"/>
    <property type="match status" value="1"/>
</dbReference>
<comment type="function">
    <text evidence="3">Endonuclease that specifically degrades the RNA of RNA-DNA hybrids.</text>
</comment>
<dbReference type="GO" id="GO:0046872">
    <property type="term" value="F:metal ion binding"/>
    <property type="evidence" value="ECO:0007669"/>
    <property type="project" value="UniProtKB-KW"/>
</dbReference>
<dbReference type="GO" id="GO:0004523">
    <property type="term" value="F:RNA-DNA hybrid ribonuclease activity"/>
    <property type="evidence" value="ECO:0007669"/>
    <property type="project" value="UniProtKB-EC"/>
</dbReference>
<dbReference type="STRING" id="209880.SAMN02910343_00582"/>
<proteinExistence type="inferred from homology"/>
<reference evidence="13 14" key="1">
    <citation type="submission" date="2016-10" db="EMBL/GenBank/DDBJ databases">
        <authorList>
            <person name="de Groot N.N."/>
        </authorList>
    </citation>
    <scope>NUCLEOTIDE SEQUENCE [LARGE SCALE GENOMIC DNA]</scope>
    <source>
        <strain evidence="13 14">DSM 15230</strain>
    </source>
</reference>
<name>A0A1G5VDS8_9FIRM</name>
<gene>
    <name evidence="13" type="ORF">SAMN02910343_00582</name>
</gene>
<sequence>MKKKSWYAVRKGRREGLYRTWDECRKQVIGYPGASYKGFYTQEEAEAFLGDGAREPETAVYAGGENPDSFIAYVDGSFMPFMPGVFSFGCVILYKGKTETYGEKIEDKEEATMRNVAGEIHGAAFAMKNCLERGVSVMELYYDYAGIEKWCTGEWKANKKGTKALKAYYDSIKNRLTVHFHKVPSHTGVKYNEMADQLAKGALLARR</sequence>